<protein>
    <submittedName>
        <fullName evidence="1">Uncharacterized protein</fullName>
    </submittedName>
</protein>
<organism evidence="1 2">
    <name type="scientific">Desulfomonile tiedjei (strain ATCC 49306 / DSM 6799 / DCB-1)</name>
    <dbReference type="NCBI Taxonomy" id="706587"/>
    <lineage>
        <taxon>Bacteria</taxon>
        <taxon>Pseudomonadati</taxon>
        <taxon>Thermodesulfobacteriota</taxon>
        <taxon>Desulfomonilia</taxon>
        <taxon>Desulfomonilales</taxon>
        <taxon>Desulfomonilaceae</taxon>
        <taxon>Desulfomonile</taxon>
    </lineage>
</organism>
<name>I4CE55_DESTA</name>
<sequence>MPPPLTLVSKGGLGSIGAKLWNFGSFVLEEQLTIGRRFIAG</sequence>
<accession>I4CE55</accession>
<dbReference type="AlphaFoldDB" id="I4CE55"/>
<proteinExistence type="predicted"/>
<gene>
    <name evidence="1" type="ordered locus">Desti_5256</name>
</gene>
<reference evidence="2" key="1">
    <citation type="submission" date="2012-06" db="EMBL/GenBank/DDBJ databases">
        <title>Complete sequence of chromosome of Desulfomonile tiedjei DSM 6799.</title>
        <authorList>
            <person name="Lucas S."/>
            <person name="Copeland A."/>
            <person name="Lapidus A."/>
            <person name="Glavina del Rio T."/>
            <person name="Dalin E."/>
            <person name="Tice H."/>
            <person name="Bruce D."/>
            <person name="Goodwin L."/>
            <person name="Pitluck S."/>
            <person name="Peters L."/>
            <person name="Ovchinnikova G."/>
            <person name="Zeytun A."/>
            <person name="Lu M."/>
            <person name="Kyrpides N."/>
            <person name="Mavromatis K."/>
            <person name="Ivanova N."/>
            <person name="Brettin T."/>
            <person name="Detter J.C."/>
            <person name="Han C."/>
            <person name="Larimer F."/>
            <person name="Land M."/>
            <person name="Hauser L."/>
            <person name="Markowitz V."/>
            <person name="Cheng J.-F."/>
            <person name="Hugenholtz P."/>
            <person name="Woyke T."/>
            <person name="Wu D."/>
            <person name="Spring S."/>
            <person name="Schroeder M."/>
            <person name="Brambilla E."/>
            <person name="Klenk H.-P."/>
            <person name="Eisen J.A."/>
        </authorList>
    </citation>
    <scope>NUCLEOTIDE SEQUENCE [LARGE SCALE GENOMIC DNA]</scope>
    <source>
        <strain evidence="2">ATCC 49306 / DSM 6799 / DCB-1</strain>
    </source>
</reference>
<evidence type="ECO:0000313" key="1">
    <source>
        <dbReference type="EMBL" id="AFM27846.1"/>
    </source>
</evidence>
<dbReference type="HOGENOM" id="CLU_3269118_0_0_7"/>
<dbReference type="EMBL" id="CP003360">
    <property type="protein sequence ID" value="AFM27846.1"/>
    <property type="molecule type" value="Genomic_DNA"/>
</dbReference>
<keyword evidence="2" id="KW-1185">Reference proteome</keyword>
<dbReference type="Proteomes" id="UP000006055">
    <property type="component" value="Chromosome"/>
</dbReference>
<evidence type="ECO:0000313" key="2">
    <source>
        <dbReference type="Proteomes" id="UP000006055"/>
    </source>
</evidence>
<dbReference type="KEGG" id="dti:Desti_5256"/>